<protein>
    <recommendedName>
        <fullName evidence="3">HEAT repeat-containing protein 1</fullName>
    </recommendedName>
</protein>
<dbReference type="GO" id="GO:0034455">
    <property type="term" value="C:t-UTP complex"/>
    <property type="evidence" value="ECO:0007669"/>
    <property type="project" value="TreeGrafter"/>
</dbReference>
<name>A0A9K3LDW6_9STRA</name>
<dbReference type="OrthoDB" id="31183at2759"/>
<dbReference type="InterPro" id="IPR012954">
    <property type="entry name" value="BP28_C_dom"/>
</dbReference>
<proteinExistence type="inferred from homology"/>
<dbReference type="PANTHER" id="PTHR13457">
    <property type="entry name" value="BAP28"/>
    <property type="match status" value="1"/>
</dbReference>
<reference evidence="5" key="1">
    <citation type="journal article" date="2021" name="Sci. Rep.">
        <title>Diploid genomic architecture of Nitzschia inconspicua, an elite biomass production diatom.</title>
        <authorList>
            <person name="Oliver A."/>
            <person name="Podell S."/>
            <person name="Pinowska A."/>
            <person name="Traller J.C."/>
            <person name="Smith S.R."/>
            <person name="McClure R."/>
            <person name="Beliaev A."/>
            <person name="Bohutskyi P."/>
            <person name="Hill E.A."/>
            <person name="Rabines A."/>
            <person name="Zheng H."/>
            <person name="Allen L.Z."/>
            <person name="Kuo A."/>
            <person name="Grigoriev I.V."/>
            <person name="Allen A.E."/>
            <person name="Hazlebeck D."/>
            <person name="Allen E.E."/>
        </authorList>
    </citation>
    <scope>NUCLEOTIDE SEQUENCE</scope>
    <source>
        <strain evidence="5">Hildebrandi</strain>
    </source>
</reference>
<reference evidence="5" key="2">
    <citation type="submission" date="2021-04" db="EMBL/GenBank/DDBJ databases">
        <authorList>
            <person name="Podell S."/>
        </authorList>
    </citation>
    <scope>NUCLEOTIDE SEQUENCE</scope>
    <source>
        <strain evidence="5">Hildebrandi</strain>
    </source>
</reference>
<dbReference type="SMART" id="SM01036">
    <property type="entry name" value="BP28CT"/>
    <property type="match status" value="1"/>
</dbReference>
<dbReference type="Proteomes" id="UP000693970">
    <property type="component" value="Unassembled WGS sequence"/>
</dbReference>
<keyword evidence="6" id="KW-1185">Reference proteome</keyword>
<organism evidence="5 6">
    <name type="scientific">Nitzschia inconspicua</name>
    <dbReference type="NCBI Taxonomy" id="303405"/>
    <lineage>
        <taxon>Eukaryota</taxon>
        <taxon>Sar</taxon>
        <taxon>Stramenopiles</taxon>
        <taxon>Ochrophyta</taxon>
        <taxon>Bacillariophyta</taxon>
        <taxon>Bacillariophyceae</taxon>
        <taxon>Bacillariophycidae</taxon>
        <taxon>Bacillariales</taxon>
        <taxon>Bacillariaceae</taxon>
        <taxon>Nitzschia</taxon>
    </lineage>
</organism>
<comment type="caution">
    <text evidence="5">The sequence shown here is derived from an EMBL/GenBank/DDBJ whole genome shotgun (WGS) entry which is preliminary data.</text>
</comment>
<dbReference type="GO" id="GO:0000462">
    <property type="term" value="P:maturation of SSU-rRNA from tricistronic rRNA transcript (SSU-rRNA, 5.8S rRNA, LSU-rRNA)"/>
    <property type="evidence" value="ECO:0007669"/>
    <property type="project" value="TreeGrafter"/>
</dbReference>
<accession>A0A9K3LDW6</accession>
<dbReference type="GO" id="GO:0030686">
    <property type="term" value="C:90S preribosome"/>
    <property type="evidence" value="ECO:0007669"/>
    <property type="project" value="TreeGrafter"/>
</dbReference>
<evidence type="ECO:0000256" key="2">
    <source>
        <dbReference type="PROSITE-ProRule" id="PRU00103"/>
    </source>
</evidence>
<dbReference type="InterPro" id="IPR021133">
    <property type="entry name" value="HEAT_type_2"/>
</dbReference>
<evidence type="ECO:0000256" key="1">
    <source>
        <dbReference type="ARBA" id="ARBA00023242"/>
    </source>
</evidence>
<keyword evidence="3" id="KW-0690">Ribosome biogenesis</keyword>
<dbReference type="PROSITE" id="PS50077">
    <property type="entry name" value="HEAT_REPEAT"/>
    <property type="match status" value="1"/>
</dbReference>
<keyword evidence="3" id="KW-0698">rRNA processing</keyword>
<sequence length="2268" mass="250720">MSMSTLGQQLAAINAAPGKTNVGSSLSTSRRHDDAIGRGLAHSVQVGHSVNKSLYKASIIYEDSRKASDVPLATIQENCVASLRRLEELDPEFGVYVKSLCKPSIQERGLLTSTENENIDKIIEDLIFRLAPRMTPAKSKSNNGTLQECFHVIEFLLRKFDLHIRPKTATATLLAMLPHHEQPFFLRILQLMDLANMPEWTFLRPFAVPGARVARSVFAQQASKDVAFLRSIGWLSKQNAKLPCCERSLSFTGAVLVEALTLQTQRKGTMEERTCQALLPFVVAACRNQTSKKNSTLTVGSHREWQHWGYVLASTMVETSILEVEPRNLLVNSVLEGLVQRTRQCGQNMATMQETVLSSSSSSLPGIPRDLEQLLLNGLTVALTVLLQDHDASTTTRHWDSYGAMQKVDGRLEVWCTSTNASVAFGFGMKKDTLSMLIALDDAGASDEVGSHSSIVADCFGQLFSKQGIIEMRHWIATILVLGWKVICSAGVRNKKEQHSHKILKLLVALLEQQPHLVQLWKDSEMQWVESYAFFLVTDIPITFVAEHMGDSNEQYFFFSHAKKILQSLRNLNILAFEKGLSRALLLLPNKHDRKMMVDWFRQSGLFPEVQTERGQENEKELPETLSEVDAILPPRLALEHADPEVRLKAIPSLMEEATVDSSVCQALFQCIMIDENAMVAIAAASAMQHLLRCNTAMNNFELGKGLIEAYHRWFLAQSVSEKERIELLVFLCRITSKALKELKSDTSEASSKLLARLMEILGALMSYPEPSVSAGATVAILEAWDERFDLKKQAENRRRANELLISKKFILHVFRRRFESQHKPSELSIRRMLIHTVLDALPAVPNVLLRKVYPEVIEYCCWVYETFSNNLKNTEASACTAALLALAEFVSADPELMRTTVLRLSIGDKDVFSQIVAPFIEALCTLVGKKMKTEPLPILMEWALSVDDSEQIQNLMITAHALATGSPRGCFYSIVPAMTLAANTDDASRKTVLDLLNSFTQTISSGDTEWSMLSAFGRYLQENRAVLVSNGTSFLSHVLSAVLGNDQNVDMLRDYLLRLSLCFAASATPISPLESTVFDSSWLAIGEATGGYRAVIAILEATEMAGEECFPLLSRWRLLGKPLLDAFLQSGLCHISQPLEQMLLLTIRMMKGVTVLGRKSDINTPKSTIITTGPTLQGGRSRSYSFGKNDSSSYLHPYPKDMENTIVRILQAEGGTSILLIMKAALCEHVLGSNSWKQEIFCCLGPSSREDIALSLIHSASRTDVRNPEELLLSLPLKAVDVTKLFSCKILDEKGLSQVILASEFICANARLLIADKGYELLMETVVELLPTLRIAEMDDSHDFVRLALLDAMQELTVALAENSCNGGITLESTEGFNSWMNILVDQVLNKGLTSQRTTKSATTTLAASCKCFPRMVAPKVLQVIEGVATNRFFLQQNLVSLILDLTIPVLLEHTHLAGLSIPAIFKSFIKASNAHQEPSRHSLYRQFIASLRTVPTDDAFSSPIGLFVVAVLAEDVVNTSIVTPHDQYFTRLIGAILSDINAQDRLAVASTMQAYARDTLCSVLNEEQPSRPNNLPSLKEFLVTGRNLSEQRELKMVYDFCEVLSVATCEVLSMSDVQSLVSIPTAVQTRRLLLLWQECLLTQVVCQRQEVATTHAITSNASGQSMEMVQNCLPPHIYLAFVTNLMKEGGMEIRCRAVQTIGERAQSLSPKHSESELLLEMVSTLLEVIHSSSISSPGTKMLQHFAFLAIDSIGRKCSISHVVANCGKSYVRLFASVASSAADSMWKEIQSNSWNSFDEVPSDSCLLISSATICAATAVKICGSKAIPALQKLVPSLLDMLTLVNNGIGNQKQTDWNHTRLFQLSILRTLKIVVTTLPNFLKQHLNKLLAAILVNTTQFQNTNDTTLESEFGILRGVVSSSIPSRQLIPAASSTISMLTGQGPLAALLKMLSECVKATKSAEVSSQMLLILKVVFYTFEHGAGRESNDVWRAANDLVLCLVMKQSETQFRRLYQKIWVWQSEQDQSLAFWQLSSSLSRSLKSIFLPCLTIAFPDAIEELETASTILCRDESKKSSDRKKRQKLLAQDSFDQVQLATLKSLLQCLEASLHSDAQNGGAWIRDTEAKRFDALMQPLGKLLRCCLPCDGSVGSFQAIVLGQGHTSGSVVGCIVGLASAAGDEQLWKPLNHVVLQACGHGSRKEVRKAGTSCLLSLIQSIGEEYMVLIPECLPILGELLEDSDEEIAQLARECISQSEELLGESLQDNLL</sequence>
<evidence type="ECO:0000259" key="4">
    <source>
        <dbReference type="SMART" id="SM01036"/>
    </source>
</evidence>
<evidence type="ECO:0000313" key="6">
    <source>
        <dbReference type="Proteomes" id="UP000693970"/>
    </source>
</evidence>
<evidence type="ECO:0000256" key="3">
    <source>
        <dbReference type="RuleBase" id="RU367065"/>
    </source>
</evidence>
<dbReference type="GO" id="GO:0045943">
    <property type="term" value="P:positive regulation of transcription by RNA polymerase I"/>
    <property type="evidence" value="ECO:0007669"/>
    <property type="project" value="TreeGrafter"/>
</dbReference>
<dbReference type="PANTHER" id="PTHR13457:SF1">
    <property type="entry name" value="HEAT REPEAT-CONTAINING PROTEIN 1"/>
    <property type="match status" value="1"/>
</dbReference>
<comment type="subcellular location">
    <subcellularLocation>
        <location evidence="3">Nucleus</location>
        <location evidence="3">Nucleolus</location>
    </subcellularLocation>
</comment>
<dbReference type="GO" id="GO:0032040">
    <property type="term" value="C:small-subunit processome"/>
    <property type="evidence" value="ECO:0007669"/>
    <property type="project" value="TreeGrafter"/>
</dbReference>
<feature type="domain" description="BP28 C-terminal" evidence="4">
    <location>
        <begin position="1962"/>
        <end position="2117"/>
    </location>
</feature>
<comment type="function">
    <text evidence="3">Involved in nucleolar processing of pre-18S ribosomal RNA.</text>
</comment>
<keyword evidence="1 3" id="KW-0539">Nucleus</keyword>
<dbReference type="InterPro" id="IPR040191">
    <property type="entry name" value="UTP10"/>
</dbReference>
<evidence type="ECO:0000313" key="5">
    <source>
        <dbReference type="EMBL" id="KAG7360263.1"/>
    </source>
</evidence>
<dbReference type="GO" id="GO:0030515">
    <property type="term" value="F:snoRNA binding"/>
    <property type="evidence" value="ECO:0007669"/>
    <property type="project" value="TreeGrafter"/>
</dbReference>
<feature type="repeat" description="HEAT" evidence="2">
    <location>
        <begin position="1330"/>
        <end position="1367"/>
    </location>
</feature>
<comment type="similarity">
    <text evidence="3">Belongs to the HEATR1/UTP10 family.</text>
</comment>
<gene>
    <name evidence="5" type="ORF">IV203_035362</name>
</gene>
<dbReference type="EMBL" id="JAGRRH010000013">
    <property type="protein sequence ID" value="KAG7360263.1"/>
    <property type="molecule type" value="Genomic_DNA"/>
</dbReference>
<keyword evidence="3" id="KW-0687">Ribonucleoprotein</keyword>
<dbReference type="Pfam" id="PF08146">
    <property type="entry name" value="BP28CT"/>
    <property type="match status" value="1"/>
</dbReference>